<evidence type="ECO:0000313" key="8">
    <source>
        <dbReference type="EMBL" id="TFB77320.1"/>
    </source>
</evidence>
<dbReference type="Proteomes" id="UP000298173">
    <property type="component" value="Unassembled WGS sequence"/>
</dbReference>
<accession>A0A4R8V3V1</accession>
<feature type="domain" description="Nudix hydrolase" evidence="7">
    <location>
        <begin position="11"/>
        <end position="176"/>
    </location>
</feature>
<dbReference type="InterPro" id="IPR000086">
    <property type="entry name" value="NUDIX_hydrolase_dom"/>
</dbReference>
<dbReference type="PANTHER" id="PTHR12318:SF0">
    <property type="entry name" value="ACYL-COENZYME A DIPHOSPHATASE NUDT19"/>
    <property type="match status" value="1"/>
</dbReference>
<dbReference type="OrthoDB" id="7183442at2"/>
<keyword evidence="6" id="KW-0464">Manganese</keyword>
<reference evidence="8 9" key="1">
    <citation type="submission" date="2019-03" db="EMBL/GenBank/DDBJ databases">
        <title>Genomics of glacier-inhabiting Cryobacterium strains.</title>
        <authorList>
            <person name="Liu Q."/>
            <person name="Xin Y.-H."/>
        </authorList>
    </citation>
    <scope>NUCLEOTIDE SEQUENCE [LARGE SCALE GENOMIC DNA]</scope>
    <source>
        <strain evidence="8 9">HLT2-23</strain>
    </source>
</reference>
<dbReference type="PROSITE" id="PS51462">
    <property type="entry name" value="NUDIX"/>
    <property type="match status" value="1"/>
</dbReference>
<name>A0A4R8V3V1_9MICO</name>
<evidence type="ECO:0000256" key="5">
    <source>
        <dbReference type="ARBA" id="ARBA00022842"/>
    </source>
</evidence>
<gene>
    <name evidence="8" type="ORF">E3O06_00765</name>
</gene>
<evidence type="ECO:0000256" key="4">
    <source>
        <dbReference type="ARBA" id="ARBA00022801"/>
    </source>
</evidence>
<evidence type="ECO:0000259" key="7">
    <source>
        <dbReference type="PROSITE" id="PS51462"/>
    </source>
</evidence>
<evidence type="ECO:0000256" key="3">
    <source>
        <dbReference type="ARBA" id="ARBA00022723"/>
    </source>
</evidence>
<dbReference type="EMBL" id="SOEY01000002">
    <property type="protein sequence ID" value="TFB77320.1"/>
    <property type="molecule type" value="Genomic_DNA"/>
</dbReference>
<dbReference type="GO" id="GO:0046872">
    <property type="term" value="F:metal ion binding"/>
    <property type="evidence" value="ECO:0007669"/>
    <property type="project" value="UniProtKB-KW"/>
</dbReference>
<dbReference type="SUPFAM" id="SSF55811">
    <property type="entry name" value="Nudix"/>
    <property type="match status" value="1"/>
</dbReference>
<comment type="cofactor">
    <cofactor evidence="2">
        <name>Mg(2+)</name>
        <dbReference type="ChEBI" id="CHEBI:18420"/>
    </cofactor>
</comment>
<comment type="cofactor">
    <cofactor evidence="1">
        <name>Mn(2+)</name>
        <dbReference type="ChEBI" id="CHEBI:29035"/>
    </cofactor>
</comment>
<dbReference type="RefSeq" id="WP_134501132.1">
    <property type="nucleotide sequence ID" value="NZ_SOEY01000002.1"/>
</dbReference>
<evidence type="ECO:0000313" key="9">
    <source>
        <dbReference type="Proteomes" id="UP000298173"/>
    </source>
</evidence>
<dbReference type="Pfam" id="PF00293">
    <property type="entry name" value="NUDIX"/>
    <property type="match status" value="2"/>
</dbReference>
<keyword evidence="5" id="KW-0460">Magnesium</keyword>
<sequence length="244" mass="25995">MTPDTESMHASIGVAATVVLLRDSPDGPEVLLLERPRHRGSFAGAWVFPGGGVDPDDRLPTDAAAPAGSAPSAERAEAIEQLAARRAAVREVREETGLEVAPEALVAAALWVPPLNVPKRLRTWFYLTTAPPGTIVLAEDEVIDFVWLRPAAALERHSSAVMTLVAPTWVTLHGLQGHESVADIVASAGQRGLAHYETRLGASERGPALFWAGDVAYADDALAEQAGGRHRLEIGGLPWVYRAN</sequence>
<evidence type="ECO:0000256" key="6">
    <source>
        <dbReference type="ARBA" id="ARBA00023211"/>
    </source>
</evidence>
<dbReference type="CDD" id="cd18870">
    <property type="entry name" value="NUDIX_AcylCoAdiphos_Nudt19"/>
    <property type="match status" value="1"/>
</dbReference>
<dbReference type="PANTHER" id="PTHR12318">
    <property type="entry name" value="TESTOSTERONE-REGULATED PROTEIN RP2"/>
    <property type="match status" value="1"/>
</dbReference>
<evidence type="ECO:0000256" key="1">
    <source>
        <dbReference type="ARBA" id="ARBA00001936"/>
    </source>
</evidence>
<dbReference type="AlphaFoldDB" id="A0A4R8V3V1"/>
<protein>
    <submittedName>
        <fullName evidence="8">NUDIX hydrolase</fullName>
    </submittedName>
</protein>
<keyword evidence="4 8" id="KW-0378">Hydrolase</keyword>
<dbReference type="InterPro" id="IPR039121">
    <property type="entry name" value="NUDT19"/>
</dbReference>
<organism evidence="8 9">
    <name type="scientific">Cryobacterium glaciale</name>
    <dbReference type="NCBI Taxonomy" id="1259145"/>
    <lineage>
        <taxon>Bacteria</taxon>
        <taxon>Bacillati</taxon>
        <taxon>Actinomycetota</taxon>
        <taxon>Actinomycetes</taxon>
        <taxon>Micrococcales</taxon>
        <taxon>Microbacteriaceae</taxon>
        <taxon>Cryobacterium</taxon>
    </lineage>
</organism>
<proteinExistence type="predicted"/>
<dbReference type="InterPro" id="IPR015797">
    <property type="entry name" value="NUDIX_hydrolase-like_dom_sf"/>
</dbReference>
<dbReference type="GO" id="GO:0016818">
    <property type="term" value="F:hydrolase activity, acting on acid anhydrides, in phosphorus-containing anhydrides"/>
    <property type="evidence" value="ECO:0007669"/>
    <property type="project" value="InterPro"/>
</dbReference>
<dbReference type="Gene3D" id="3.90.79.10">
    <property type="entry name" value="Nucleoside Triphosphate Pyrophosphohydrolase"/>
    <property type="match status" value="2"/>
</dbReference>
<comment type="caution">
    <text evidence="8">The sequence shown here is derived from an EMBL/GenBank/DDBJ whole genome shotgun (WGS) entry which is preliminary data.</text>
</comment>
<keyword evidence="3" id="KW-0479">Metal-binding</keyword>
<evidence type="ECO:0000256" key="2">
    <source>
        <dbReference type="ARBA" id="ARBA00001946"/>
    </source>
</evidence>
<keyword evidence="9" id="KW-1185">Reference proteome</keyword>